<dbReference type="AlphaFoldDB" id="A0A232ENB2"/>
<evidence type="ECO:0000313" key="2">
    <source>
        <dbReference type="Proteomes" id="UP000215335"/>
    </source>
</evidence>
<accession>A0A232ENB2</accession>
<protein>
    <submittedName>
        <fullName evidence="1">Uncharacterized protein</fullName>
    </submittedName>
</protein>
<gene>
    <name evidence="1" type="ORF">TSAR_015345</name>
</gene>
<dbReference type="Proteomes" id="UP000215335">
    <property type="component" value="Unassembled WGS sequence"/>
</dbReference>
<comment type="caution">
    <text evidence="1">The sequence shown here is derived from an EMBL/GenBank/DDBJ whole genome shotgun (WGS) entry which is preliminary data.</text>
</comment>
<dbReference type="EMBL" id="NNAY01003189">
    <property type="protein sequence ID" value="OXU19840.1"/>
    <property type="molecule type" value="Genomic_DNA"/>
</dbReference>
<keyword evidence="2" id="KW-1185">Reference proteome</keyword>
<reference evidence="1 2" key="1">
    <citation type="journal article" date="2017" name="Curr. Biol.">
        <title>The Evolution of Venom by Co-option of Single-Copy Genes.</title>
        <authorList>
            <person name="Martinson E.O."/>
            <person name="Mrinalini"/>
            <person name="Kelkar Y.D."/>
            <person name="Chang C.H."/>
            <person name="Werren J.H."/>
        </authorList>
    </citation>
    <scope>NUCLEOTIDE SEQUENCE [LARGE SCALE GENOMIC DNA]</scope>
    <source>
        <strain evidence="1 2">Alberta</strain>
        <tissue evidence="1">Whole body</tissue>
    </source>
</reference>
<organism evidence="1 2">
    <name type="scientific">Trichomalopsis sarcophagae</name>
    <dbReference type="NCBI Taxonomy" id="543379"/>
    <lineage>
        <taxon>Eukaryota</taxon>
        <taxon>Metazoa</taxon>
        <taxon>Ecdysozoa</taxon>
        <taxon>Arthropoda</taxon>
        <taxon>Hexapoda</taxon>
        <taxon>Insecta</taxon>
        <taxon>Pterygota</taxon>
        <taxon>Neoptera</taxon>
        <taxon>Endopterygota</taxon>
        <taxon>Hymenoptera</taxon>
        <taxon>Apocrita</taxon>
        <taxon>Proctotrupomorpha</taxon>
        <taxon>Chalcidoidea</taxon>
        <taxon>Pteromalidae</taxon>
        <taxon>Pteromalinae</taxon>
        <taxon>Trichomalopsis</taxon>
    </lineage>
</organism>
<sequence length="50" mass="5665">MIPGKSQFIISKKNESLSRSSTDFANKRAPFIIVIKESKKSSTYRVTETN</sequence>
<evidence type="ECO:0000313" key="1">
    <source>
        <dbReference type="EMBL" id="OXU19840.1"/>
    </source>
</evidence>
<proteinExistence type="predicted"/>
<name>A0A232ENB2_9HYME</name>